<comment type="cofactor">
    <cofactor evidence="1">
        <name>Mg(2+)</name>
        <dbReference type="ChEBI" id="CHEBI:18420"/>
    </cofactor>
</comment>
<dbReference type="RefSeq" id="WP_353650768.1">
    <property type="nucleotide sequence ID" value="NZ_CP159218.1"/>
</dbReference>
<dbReference type="InterPro" id="IPR000086">
    <property type="entry name" value="NUDIX_hydrolase_dom"/>
</dbReference>
<evidence type="ECO:0000256" key="1">
    <source>
        <dbReference type="ARBA" id="ARBA00001946"/>
    </source>
</evidence>
<comment type="similarity">
    <text evidence="3">Belongs to the Nudix hydrolase family. NudC subfamily.</text>
</comment>
<dbReference type="PANTHER" id="PTHR42904">
    <property type="entry name" value="NUDIX HYDROLASE, NUDC SUBFAMILY"/>
    <property type="match status" value="1"/>
</dbReference>
<dbReference type="Pfam" id="PF09297">
    <property type="entry name" value="Zn_ribbon_NUD"/>
    <property type="match status" value="1"/>
</dbReference>
<dbReference type="NCBIfam" id="NF001299">
    <property type="entry name" value="PRK00241.1"/>
    <property type="match status" value="1"/>
</dbReference>
<proteinExistence type="inferred from homology"/>
<keyword evidence="5" id="KW-0479">Metal-binding</keyword>
<evidence type="ECO:0000256" key="2">
    <source>
        <dbReference type="ARBA" id="ARBA00001947"/>
    </source>
</evidence>
<evidence type="ECO:0000256" key="6">
    <source>
        <dbReference type="ARBA" id="ARBA00022801"/>
    </source>
</evidence>
<dbReference type="InterPro" id="IPR050241">
    <property type="entry name" value="NAD-cap_RNA_hydrolase_NudC"/>
</dbReference>
<dbReference type="InterPro" id="IPR015376">
    <property type="entry name" value="Znr_NADH_PPase"/>
</dbReference>
<dbReference type="PROSITE" id="PS00893">
    <property type="entry name" value="NUDIX_BOX"/>
    <property type="match status" value="1"/>
</dbReference>
<dbReference type="EMBL" id="CP159218">
    <property type="protein sequence ID" value="XCG65157.1"/>
    <property type="molecule type" value="Genomic_DNA"/>
</dbReference>
<dbReference type="Gene3D" id="3.90.79.10">
    <property type="entry name" value="Nucleoside Triphosphate Pyrophosphohydrolase"/>
    <property type="match status" value="1"/>
</dbReference>
<name>A0AAU8DSL9_9ACTN</name>
<dbReference type="EC" id="3.6.1.22" evidence="4"/>
<protein>
    <recommendedName>
        <fullName evidence="4">NAD(+) diphosphatase</fullName>
        <ecNumber evidence="4">3.6.1.22</ecNumber>
    </recommendedName>
</protein>
<organism evidence="11">
    <name type="scientific">Nakamurella sp. A5-74</name>
    <dbReference type="NCBI Taxonomy" id="3158264"/>
    <lineage>
        <taxon>Bacteria</taxon>
        <taxon>Bacillati</taxon>
        <taxon>Actinomycetota</taxon>
        <taxon>Actinomycetes</taxon>
        <taxon>Nakamurellales</taxon>
        <taxon>Nakamurellaceae</taxon>
        <taxon>Nakamurella</taxon>
    </lineage>
</organism>
<accession>A0AAU8DSL9</accession>
<comment type="cofactor">
    <cofactor evidence="2">
        <name>Zn(2+)</name>
        <dbReference type="ChEBI" id="CHEBI:29105"/>
    </cofactor>
</comment>
<dbReference type="GO" id="GO:0035529">
    <property type="term" value="F:NADH pyrophosphatase activity"/>
    <property type="evidence" value="ECO:0007669"/>
    <property type="project" value="TreeGrafter"/>
</dbReference>
<sequence length="291" mass="31230">MSDERIMASWSSARVLRVSGEQVAVAADDPDRPAWESSSTDTPPAGAVLLGAVDGVDHFAVPSADLADGRSLRELGALVGDDDAGLLTTAVALTLWHGRAGYCSRCGRPTAPDPGGWSRRCADDHQEFPRTDPAVIVLVHDGADRMVLARQPVWAPGRYSVLAGFVEAGESMENTVRREMFEEVGARVDHIRYLGSQPWPFPRSLMIGFVARADPSFPLRPQDGEIEDARWVTRAEVREILARSGWGAGAEPAATPNGSRPDAPVATDRIELPSSISIARRMIEGWAAVGG</sequence>
<dbReference type="SUPFAM" id="SSF55811">
    <property type="entry name" value="Nudix"/>
    <property type="match status" value="1"/>
</dbReference>
<gene>
    <name evidence="11" type="primary">nudC</name>
    <name evidence="11" type="ORF">ABLG96_07640</name>
</gene>
<dbReference type="AlphaFoldDB" id="A0AAU8DSL9"/>
<dbReference type="InterPro" id="IPR015797">
    <property type="entry name" value="NUDIX_hydrolase-like_dom_sf"/>
</dbReference>
<dbReference type="PROSITE" id="PS51462">
    <property type="entry name" value="NUDIX"/>
    <property type="match status" value="1"/>
</dbReference>
<keyword evidence="7" id="KW-0460">Magnesium</keyword>
<keyword evidence="6 11" id="KW-0378">Hydrolase</keyword>
<dbReference type="GO" id="GO:0019677">
    <property type="term" value="P:NAD+ catabolic process"/>
    <property type="evidence" value="ECO:0007669"/>
    <property type="project" value="TreeGrafter"/>
</dbReference>
<dbReference type="CDD" id="cd03429">
    <property type="entry name" value="NUDIX_NADH_pyrophosphatase_Nudt13"/>
    <property type="match status" value="1"/>
</dbReference>
<evidence type="ECO:0000259" key="10">
    <source>
        <dbReference type="PROSITE" id="PS51462"/>
    </source>
</evidence>
<evidence type="ECO:0000313" key="11">
    <source>
        <dbReference type="EMBL" id="XCG65157.1"/>
    </source>
</evidence>
<dbReference type="InterPro" id="IPR020084">
    <property type="entry name" value="NUDIX_hydrolase_CS"/>
</dbReference>
<evidence type="ECO:0000256" key="3">
    <source>
        <dbReference type="ARBA" id="ARBA00009595"/>
    </source>
</evidence>
<dbReference type="PANTHER" id="PTHR42904:SF6">
    <property type="entry name" value="NAD-CAPPED RNA HYDROLASE NUDT12"/>
    <property type="match status" value="1"/>
</dbReference>
<evidence type="ECO:0000256" key="8">
    <source>
        <dbReference type="ARBA" id="ARBA00023027"/>
    </source>
</evidence>
<keyword evidence="8" id="KW-0520">NAD</keyword>
<feature type="domain" description="Nudix hydrolase" evidence="10">
    <location>
        <begin position="129"/>
        <end position="255"/>
    </location>
</feature>
<dbReference type="Pfam" id="PF00293">
    <property type="entry name" value="NUDIX"/>
    <property type="match status" value="1"/>
</dbReference>
<dbReference type="GO" id="GO:0006742">
    <property type="term" value="P:NADP+ catabolic process"/>
    <property type="evidence" value="ECO:0007669"/>
    <property type="project" value="TreeGrafter"/>
</dbReference>
<dbReference type="GO" id="GO:0005829">
    <property type="term" value="C:cytosol"/>
    <property type="evidence" value="ECO:0007669"/>
    <property type="project" value="TreeGrafter"/>
</dbReference>
<reference evidence="11" key="1">
    <citation type="submission" date="2024-05" db="EMBL/GenBank/DDBJ databases">
        <authorList>
            <person name="Cai S.Y."/>
            <person name="Jin L.M."/>
            <person name="Li H.R."/>
        </authorList>
    </citation>
    <scope>NUCLEOTIDE SEQUENCE</scope>
    <source>
        <strain evidence="11">A5-74</strain>
    </source>
</reference>
<dbReference type="Gene3D" id="3.90.79.20">
    <property type="match status" value="1"/>
</dbReference>
<evidence type="ECO:0000256" key="4">
    <source>
        <dbReference type="ARBA" id="ARBA00012381"/>
    </source>
</evidence>
<evidence type="ECO:0000256" key="9">
    <source>
        <dbReference type="ARBA" id="ARBA00023679"/>
    </source>
</evidence>
<dbReference type="InterPro" id="IPR049734">
    <property type="entry name" value="NudC-like_C"/>
</dbReference>
<evidence type="ECO:0000256" key="7">
    <source>
        <dbReference type="ARBA" id="ARBA00022842"/>
    </source>
</evidence>
<dbReference type="GO" id="GO:0046872">
    <property type="term" value="F:metal ion binding"/>
    <property type="evidence" value="ECO:0007669"/>
    <property type="project" value="UniProtKB-KW"/>
</dbReference>
<evidence type="ECO:0000256" key="5">
    <source>
        <dbReference type="ARBA" id="ARBA00022723"/>
    </source>
</evidence>
<comment type="catalytic activity">
    <reaction evidence="9">
        <text>a 5'-end NAD(+)-phospho-ribonucleoside in mRNA + H2O = a 5'-end phospho-adenosine-phospho-ribonucleoside in mRNA + beta-nicotinamide D-ribonucleotide + 2 H(+)</text>
        <dbReference type="Rhea" id="RHEA:60876"/>
        <dbReference type="Rhea" id="RHEA-COMP:15698"/>
        <dbReference type="Rhea" id="RHEA-COMP:15719"/>
        <dbReference type="ChEBI" id="CHEBI:14649"/>
        <dbReference type="ChEBI" id="CHEBI:15377"/>
        <dbReference type="ChEBI" id="CHEBI:15378"/>
        <dbReference type="ChEBI" id="CHEBI:144029"/>
        <dbReference type="ChEBI" id="CHEBI:144051"/>
    </reaction>
    <physiologicalReaction direction="left-to-right" evidence="9">
        <dbReference type="Rhea" id="RHEA:60877"/>
    </physiologicalReaction>
</comment>